<accession>A0ABT6TDY8</accession>
<gene>
    <name evidence="1" type="ORF">KB449_08680</name>
</gene>
<reference evidence="1" key="1">
    <citation type="submission" date="2023-04" db="EMBL/GenBank/DDBJ databases">
        <title>Comparative genomic analysis of Cohnella hashimotonis sp. nov., isolated from the International Space Station.</title>
        <authorList>
            <person name="Venkateswaran K."/>
            <person name="Simpson A."/>
        </authorList>
    </citation>
    <scope>NUCLEOTIDE SEQUENCE</scope>
    <source>
        <strain evidence="1">F6_2S_P_1</strain>
    </source>
</reference>
<protein>
    <recommendedName>
        <fullName evidence="3">NodB homology domain-containing protein</fullName>
    </recommendedName>
</protein>
<proteinExistence type="predicted"/>
<organism evidence="1 2">
    <name type="scientific">Cohnella hashimotonis</name>
    <dbReference type="NCBI Taxonomy" id="2826895"/>
    <lineage>
        <taxon>Bacteria</taxon>
        <taxon>Bacillati</taxon>
        <taxon>Bacillota</taxon>
        <taxon>Bacilli</taxon>
        <taxon>Bacillales</taxon>
        <taxon>Paenibacillaceae</taxon>
        <taxon>Cohnella</taxon>
    </lineage>
</organism>
<comment type="caution">
    <text evidence="1">The sequence shown here is derived from an EMBL/GenBank/DDBJ whole genome shotgun (WGS) entry which is preliminary data.</text>
</comment>
<sequence length="574" mass="64216">MELARVAIVQEKKASQKRWQYGVNIFEGYIEEALAHLRLPYRTYVTLEEALAASPDILIASVYDETAANGKLLLEYADNGGTVVSYSGTAQLASALGFVEQRPVQIGYASLSGQDVPLRFISARPWAAQEGKDPVLTEFGSLSAGSPDGAQQGSALLSVKVGRGSVERWSVDIPGTIVHLQQGTGPVYDDGVQASDGTVQLREGILKADDRCAMDYEFDRQTTETGVNYFAYPYADMWRDEIVKHLIAIAVSKGKTLPFLSYWPSGVDSVAAISHDSDSNEDIHAETTLELLKELDIRTTWCMLEPGYSSSIYNEAKSRGHEIALHYNAVEFDGGIWDETRFKNQAAWLRRAAGVDRIATNKNHYTRFEGWDDLFRWCERYGVESDQSRGPSKNGNIGVLFGTCHPYFPISDFQEQNRFFNVLEIGFFNQDLNHPYLYDSSVIEPFLRIAKQAEGVAHFLFHQVHIHKIENVRTALREVVEKVKEYGLEMWTVGEINDWERARRSLFIVDVDDRGVPVVQGASLPQPADLYVPVSKDQLTDGQAYELKFGVPCHKYSTVRNADRAKAVLASKEA</sequence>
<evidence type="ECO:0000313" key="1">
    <source>
        <dbReference type="EMBL" id="MDI4645032.1"/>
    </source>
</evidence>
<evidence type="ECO:0008006" key="3">
    <source>
        <dbReference type="Google" id="ProtNLM"/>
    </source>
</evidence>
<dbReference type="Gene3D" id="3.20.20.370">
    <property type="entry name" value="Glycoside hydrolase/deacetylase"/>
    <property type="match status" value="1"/>
</dbReference>
<keyword evidence="2" id="KW-1185">Reference proteome</keyword>
<evidence type="ECO:0000313" key="2">
    <source>
        <dbReference type="Proteomes" id="UP001161691"/>
    </source>
</evidence>
<dbReference type="Proteomes" id="UP001161691">
    <property type="component" value="Unassembled WGS sequence"/>
</dbReference>
<dbReference type="RefSeq" id="WP_282907994.1">
    <property type="nucleotide sequence ID" value="NZ_JAGRPV010000001.1"/>
</dbReference>
<name>A0ABT6TDY8_9BACL</name>
<dbReference type="InterPro" id="IPR011330">
    <property type="entry name" value="Glyco_hydro/deAcase_b/a-brl"/>
</dbReference>
<dbReference type="EMBL" id="JAGRPV010000001">
    <property type="protein sequence ID" value="MDI4645032.1"/>
    <property type="molecule type" value="Genomic_DNA"/>
</dbReference>
<dbReference type="SUPFAM" id="SSF88713">
    <property type="entry name" value="Glycoside hydrolase/deacetylase"/>
    <property type="match status" value="1"/>
</dbReference>